<dbReference type="PANTHER" id="PTHR13457">
    <property type="entry name" value="BAP28"/>
    <property type="match status" value="1"/>
</dbReference>
<dbReference type="PANTHER" id="PTHR13457:SF1">
    <property type="entry name" value="HEAT REPEAT-CONTAINING PROTEIN 1"/>
    <property type="match status" value="1"/>
</dbReference>
<dbReference type="GO" id="GO:0030515">
    <property type="term" value="F:snoRNA binding"/>
    <property type="evidence" value="ECO:0007669"/>
    <property type="project" value="TreeGrafter"/>
</dbReference>
<dbReference type="Gene3D" id="1.25.10.10">
    <property type="entry name" value="Leucine-rich Repeat Variant"/>
    <property type="match status" value="3"/>
</dbReference>
<dbReference type="GO" id="GO:0045943">
    <property type="term" value="P:positive regulation of transcription by RNA polymerase I"/>
    <property type="evidence" value="ECO:0007669"/>
    <property type="project" value="TreeGrafter"/>
</dbReference>
<dbReference type="InterPro" id="IPR011989">
    <property type="entry name" value="ARM-like"/>
</dbReference>
<dbReference type="Pfam" id="PF08146">
    <property type="entry name" value="BP28CT"/>
    <property type="match status" value="1"/>
</dbReference>
<evidence type="ECO:0000256" key="4">
    <source>
        <dbReference type="ARBA" id="ARBA00015399"/>
    </source>
</evidence>
<sequence length="1778" mass="195991">MATALQQQLAAIAANSTHQLDLKAQKARHSKSLLFEPRDAATQKFDSIFQLCREGFDELCELDKRFKPYARNLFSEQSKTEERTSMTAQENAELDAVVVRFLGLLGGRLLLKPAMKAMEWLVRRFRVQEYNTEAVLFTFLPYHASHIFPTLMSILPEQLPPNFSFLHPYVTSLQSPPRHAIVATASNQSAFFTAFSQYVLGVAKLKYQQPLLLGFWASVTAQAVNNMIDTSRSGRKEVRRQKEEDMLTKVLPVLRGALSMQGVPELYLGSCMVMTIMATKADLSEAALNALMEAVASGWTDQTIEDGMTCLSVLAEEKEHLAISRGTLQALLNQDDSLALIEQIGAKCRVEKLLTGFALGAIDRVKSKQDPRAIQLLTDVVSSEMLPESHAVFLLENALNTVSDLSAAGADANGRQQLVAILSRCAEEERVSQVLQIASQRAKVDLAGVDADLSLRLTATAADEDDENEQMLLDVKAEEDSSSSRASFDNLPSLTTKDFSFLDWNERTTFEAYCAAFQQALPSRQDLTSYLNLPSLSKSACTKRPTTLSFFAHTWTSDATATVRVKALQITRELLGQAHKGEQSLDMQALLPYIITALADPVKAVRSVAAQACVALHDLIDVKKLKEVTIWAKSTFYANHGGDVQWLPSADAHKFFAECLVPVLEDCIIDQKYITQHLASTINANAAPIKNDRKELKQSLRASIYATLASHVPVTPVLRVKLCLLDILSRVGKIAGSATRIQILLPYIRDVLNEAGSPVMFKDNAQLCKALIGNVTHRSGEELNFLKELAAGALGDTQTHYGFIRLAQLWRSMKVNSQTELTDWLLTTALAEEETAEETQAQAVESLRSLSLSTETLVHIVESLPSVSQLQGQPTPAKKQRTSRTSDAFKLASIDKAKLNAAIRRITIVLELVEGAKPEHHAQLLKGLFYMLSELQHYKALVDSELVYLQGLLINNLLSVVKGLEAAPSKDVDRSVVRADIIVDCVRTTSSTQVHQSSLLLMSALASWAPDLVLHSVMPLFTFMSSTILKQGDDYSAHVTDQTVARIIPPLAASLKKKGRDLITGSAELLLSFTAAFEHIPLHRRAGLFQNLVQTLGADESLFAIVAMLIERYPEDTSVLPFISELIDQFAPTTELNAIKSYLDLVFDSLKSKRTLADVILGYGEKSQEQAKNSTIVLLEGLASTLSQETLRRKLSRELKKGGVTATALQNTYSTILEKTMQLDLQLKKTEDLSDSATNVLTALLGLMPTSDFIESSAMLMQTGSDDIRQQVFWSLEQRVESARRGDAVLQKVFIEVLPNCALFVSAEQPVKTRIAAITCIDRIADKFGKTDRSSVMSAAQEIAGTAALGHKDNDLRRISILCLASVVEVLGDEILPILPKTFDTILGYMHATVHEGDDEPDLELLAAGFSFAMAILDHIPWMLSGKYLDRLLVLAAETNVEDAVQQFTQLAARKVSANDLFGSVERTWAEVVKISNDDGPEAAQTHVATLHAAVQHHTKSTISQNAQLLFTTLLHAFDLRRQIMGTDDEHESASLYDLVNDTAMQTVLKLNDATLRPFFIRFCEWAISSLSQADRAGIILRCTSLYSFSLVLFDQLKSLVTSYASFILENAASLLTSLSSSNGQEAELLNLVLDALTSNFSNDQDGFWQSPAHFNTVLKPLVSLLTAAPTYDVNAHVVPAITELAACVSSQEHHKALNALIMSHMRSEHAAVRLAAIKTERALTERLHIDWLNSLPEMLPFISELQEDDEGVVERECLRWITQIEEVTGESLEGMLQ</sequence>
<dbReference type="SMART" id="SM01036">
    <property type="entry name" value="BP28CT"/>
    <property type="match status" value="1"/>
</dbReference>
<evidence type="ECO:0000256" key="7">
    <source>
        <dbReference type="ARBA" id="ARBA00023242"/>
    </source>
</evidence>
<evidence type="ECO:0000313" key="14">
    <source>
        <dbReference type="Proteomes" id="UP001056384"/>
    </source>
</evidence>
<dbReference type="InterPro" id="IPR016024">
    <property type="entry name" value="ARM-type_fold"/>
</dbReference>
<dbReference type="Proteomes" id="UP001056384">
    <property type="component" value="Chromosome 2"/>
</dbReference>
<dbReference type="EMBL" id="CP099419">
    <property type="protein sequence ID" value="USW50140.1"/>
    <property type="molecule type" value="Genomic_DNA"/>
</dbReference>
<gene>
    <name evidence="13" type="ORF">Slin15195_G034590</name>
</gene>
<evidence type="ECO:0000313" key="13">
    <source>
        <dbReference type="EMBL" id="USW50140.1"/>
    </source>
</evidence>
<evidence type="ECO:0000256" key="5">
    <source>
        <dbReference type="ARBA" id="ARBA00022517"/>
    </source>
</evidence>
<dbReference type="GO" id="GO:0000462">
    <property type="term" value="P:maturation of SSU-rRNA from tricistronic rRNA transcript (SSU-rRNA, 5.8S rRNA, LSU-rRNA)"/>
    <property type="evidence" value="ECO:0007669"/>
    <property type="project" value="TreeGrafter"/>
</dbReference>
<name>A0A9Q9APE2_9PEZI</name>
<dbReference type="InterPro" id="IPR040191">
    <property type="entry name" value="UTP10"/>
</dbReference>
<organism evidence="13 14">
    <name type="scientific">Septoria linicola</name>
    <dbReference type="NCBI Taxonomy" id="215465"/>
    <lineage>
        <taxon>Eukaryota</taxon>
        <taxon>Fungi</taxon>
        <taxon>Dikarya</taxon>
        <taxon>Ascomycota</taxon>
        <taxon>Pezizomycotina</taxon>
        <taxon>Dothideomycetes</taxon>
        <taxon>Dothideomycetidae</taxon>
        <taxon>Mycosphaerellales</taxon>
        <taxon>Mycosphaerellaceae</taxon>
        <taxon>Septoria</taxon>
    </lineage>
</organism>
<keyword evidence="14" id="KW-1185">Reference proteome</keyword>
<dbReference type="GO" id="GO:0030686">
    <property type="term" value="C:90S preribosome"/>
    <property type="evidence" value="ECO:0007669"/>
    <property type="project" value="TreeGrafter"/>
</dbReference>
<feature type="domain" description="BP28 C-terminal" evidence="12">
    <location>
        <begin position="1500"/>
        <end position="1648"/>
    </location>
</feature>
<dbReference type="InterPro" id="IPR012954">
    <property type="entry name" value="BP28_C_dom"/>
</dbReference>
<comment type="function">
    <text evidence="9">Involved in nucleolar processing of pre-18S ribosomal RNA. Involved in ribosome biosynthesis.</text>
</comment>
<evidence type="ECO:0000256" key="1">
    <source>
        <dbReference type="ARBA" id="ARBA00004604"/>
    </source>
</evidence>
<dbReference type="GO" id="GO:0032040">
    <property type="term" value="C:small-subunit processome"/>
    <property type="evidence" value="ECO:0007669"/>
    <property type="project" value="TreeGrafter"/>
</dbReference>
<comment type="similarity">
    <text evidence="2 11">Belongs to the HEATR1/UTP10 family.</text>
</comment>
<keyword evidence="8 11" id="KW-0687">Ribonucleoprotein</keyword>
<evidence type="ECO:0000256" key="3">
    <source>
        <dbReference type="ARBA" id="ARBA00011399"/>
    </source>
</evidence>
<evidence type="ECO:0000259" key="12">
    <source>
        <dbReference type="SMART" id="SM01036"/>
    </source>
</evidence>
<comment type="subunit">
    <text evidence="3 11">Component of the ribosomal small subunit (SSU) processome.</text>
</comment>
<dbReference type="SUPFAM" id="SSF48371">
    <property type="entry name" value="ARM repeat"/>
    <property type="match status" value="2"/>
</dbReference>
<comment type="subcellular location">
    <subcellularLocation>
        <location evidence="1 11">Nucleus</location>
        <location evidence="1 11">Nucleolus</location>
    </subcellularLocation>
</comment>
<evidence type="ECO:0000256" key="2">
    <source>
        <dbReference type="ARBA" id="ARBA00010559"/>
    </source>
</evidence>
<reference evidence="13" key="1">
    <citation type="submission" date="2022-06" db="EMBL/GenBank/DDBJ databases">
        <title>Complete genome sequences of two strains of the flax pathogen Septoria linicola.</title>
        <authorList>
            <person name="Lapalu N."/>
            <person name="Simon A."/>
            <person name="Demenou B."/>
            <person name="Paumier D."/>
            <person name="Guillot M.-P."/>
            <person name="Gout L."/>
            <person name="Valade R."/>
        </authorList>
    </citation>
    <scope>NUCLEOTIDE SEQUENCE</scope>
    <source>
        <strain evidence="13">SE15195</strain>
    </source>
</reference>
<dbReference type="InterPro" id="IPR056473">
    <property type="entry name" value="HEAT_Utp10/HEAT1"/>
</dbReference>
<keyword evidence="7 11" id="KW-0539">Nucleus</keyword>
<evidence type="ECO:0000256" key="11">
    <source>
        <dbReference type="RuleBase" id="RU367065"/>
    </source>
</evidence>
<dbReference type="GO" id="GO:0034455">
    <property type="term" value="C:t-UTP complex"/>
    <property type="evidence" value="ECO:0007669"/>
    <property type="project" value="TreeGrafter"/>
</dbReference>
<dbReference type="Pfam" id="PF12397">
    <property type="entry name" value="U3snoRNP10"/>
    <property type="match status" value="1"/>
</dbReference>
<proteinExistence type="inferred from homology"/>
<dbReference type="InterPro" id="IPR022125">
    <property type="entry name" value="U3snoRNP10_N"/>
</dbReference>
<evidence type="ECO:0000256" key="8">
    <source>
        <dbReference type="ARBA" id="ARBA00023274"/>
    </source>
</evidence>
<keyword evidence="6 11" id="KW-0698">rRNA processing</keyword>
<evidence type="ECO:0000256" key="6">
    <source>
        <dbReference type="ARBA" id="ARBA00022552"/>
    </source>
</evidence>
<evidence type="ECO:0000256" key="10">
    <source>
        <dbReference type="PROSITE-ProRule" id="PRU00103"/>
    </source>
</evidence>
<accession>A0A9Q9APE2</accession>
<dbReference type="Pfam" id="PF23243">
    <property type="entry name" value="HEAT_HEATR1"/>
    <property type="match status" value="1"/>
</dbReference>
<dbReference type="InterPro" id="IPR021133">
    <property type="entry name" value="HEAT_type_2"/>
</dbReference>
<evidence type="ECO:0000256" key="9">
    <source>
        <dbReference type="ARBA" id="ARBA00025076"/>
    </source>
</evidence>
<feature type="repeat" description="HEAT" evidence="10">
    <location>
        <begin position="590"/>
        <end position="627"/>
    </location>
</feature>
<dbReference type="PROSITE" id="PS50077">
    <property type="entry name" value="HEAT_REPEAT"/>
    <property type="match status" value="1"/>
</dbReference>
<keyword evidence="5 11" id="KW-0690">Ribosome biogenesis</keyword>
<protein>
    <recommendedName>
        <fullName evidence="4 11">U3 small nucleolar RNA-associated protein 10</fullName>
    </recommendedName>
</protein>